<feature type="compositionally biased region" description="Polar residues" evidence="1">
    <location>
        <begin position="184"/>
        <end position="195"/>
    </location>
</feature>
<dbReference type="Pfam" id="PF04818">
    <property type="entry name" value="CID"/>
    <property type="match status" value="1"/>
</dbReference>
<feature type="compositionally biased region" description="Basic residues" evidence="1">
    <location>
        <begin position="342"/>
        <end position="351"/>
    </location>
</feature>
<dbReference type="GeneID" id="34555066"/>
<feature type="compositionally biased region" description="Low complexity" evidence="1">
    <location>
        <begin position="548"/>
        <end position="557"/>
    </location>
</feature>
<feature type="compositionally biased region" description="Pro residues" evidence="1">
    <location>
        <begin position="462"/>
        <end position="471"/>
    </location>
</feature>
<dbReference type="AlphaFoldDB" id="A0A1G4BMW0"/>
<proteinExistence type="predicted"/>
<evidence type="ECO:0000256" key="1">
    <source>
        <dbReference type="SAM" id="MobiDB-lite"/>
    </source>
</evidence>
<dbReference type="PANTHER" id="PTHR12323">
    <property type="entry name" value="SR-RELATED CTD ASSOCIATED FACTOR 6"/>
    <property type="match status" value="1"/>
</dbReference>
<dbReference type="InterPro" id="IPR006569">
    <property type="entry name" value="CID_dom"/>
</dbReference>
<feature type="compositionally biased region" description="Basic and acidic residues" evidence="1">
    <location>
        <begin position="382"/>
        <end position="397"/>
    </location>
</feature>
<protein>
    <recommendedName>
        <fullName evidence="2">CID domain-containing protein</fullName>
    </recommendedName>
</protein>
<dbReference type="OrthoDB" id="21470at2759"/>
<dbReference type="STRING" id="1209926.A0A1G4BMW0"/>
<feature type="region of interest" description="Disordered" evidence="1">
    <location>
        <begin position="318"/>
        <end position="580"/>
    </location>
</feature>
<dbReference type="GO" id="GO:0006874">
    <property type="term" value="P:intracellular calcium ion homeostasis"/>
    <property type="evidence" value="ECO:0007669"/>
    <property type="project" value="TreeGrafter"/>
</dbReference>
<feature type="compositionally biased region" description="Basic and acidic residues" evidence="1">
    <location>
        <begin position="329"/>
        <end position="341"/>
    </location>
</feature>
<name>A0A1G4BMW0_9PEZI</name>
<comment type="caution">
    <text evidence="3">The sequence shown here is derived from an EMBL/GenBank/DDBJ whole genome shotgun (WGS) entry which is preliminary data.</text>
</comment>
<dbReference type="EMBL" id="MJBS01000010">
    <property type="protein sequence ID" value="OHF02802.1"/>
    <property type="molecule type" value="Genomic_DNA"/>
</dbReference>
<evidence type="ECO:0000259" key="2">
    <source>
        <dbReference type="PROSITE" id="PS51391"/>
    </source>
</evidence>
<feature type="compositionally biased region" description="Gly residues" evidence="1">
    <location>
        <begin position="558"/>
        <end position="571"/>
    </location>
</feature>
<sequence>MANPELAIAKASFSAILFRKEPVSLTRPEIESFHTLLHDAIHQCSPANVQKCKRWILKNLISSPARVSAVGKYLAALSNSLPDDAKTKPSTRRKRLHVLYIINDVLYHVAVRDQDARFATALEASLTPLLHGAAKFRNCPKHAKKLEELLALWEKHNFFSATVINDLRETVKEAPHGGKVSKGGQDQTGSNLSSRPTKDAPYMIPSIHGDPNTPWFDLPAANWLPHLTPNSTKPMNPDMIKPLQLAPGPADKALAKAVKDLLADVERLYNPGAPPQDEQLQHTDLSEMGERVVLDEITGEVVDGETYYGWSRRFCEKMKQRRRKTKAGGADRGRERSDSRSRSRSFSRGRSSRSDSPPALKRRRLSPDSRTPSRSRSRDRRRSPERGGRYDSRDYSRSRSRSRSRPRYRSRSGSRDRSPARHRGRANASRSPLPPPDRDNRHNPDFGSGHTTGWGQPHHHQPPPPPPPPSYNSPQTQAFPPYPPPPPQAAGGFGHFPAPPPPPQGYQGQWPPPPPPPSHSWAPPPPGPGVPPPHMGGWVAPPPPPPQQLHHQYQQFGRGNGGYRGRGGRGGGYDRGRGGW</sequence>
<dbReference type="PANTHER" id="PTHR12323:SF0">
    <property type="entry name" value="CALCIUM HOMEOSTASIS ENDOPLASMIC RETICULUM PROTEIN"/>
    <property type="match status" value="1"/>
</dbReference>
<dbReference type="GO" id="GO:0048471">
    <property type="term" value="C:perinuclear region of cytoplasm"/>
    <property type="evidence" value="ECO:0007669"/>
    <property type="project" value="TreeGrafter"/>
</dbReference>
<evidence type="ECO:0000313" key="3">
    <source>
        <dbReference type="EMBL" id="OHF02802.1"/>
    </source>
</evidence>
<dbReference type="RefSeq" id="XP_022479940.1">
    <property type="nucleotide sequence ID" value="XM_022613556.1"/>
</dbReference>
<feature type="domain" description="CID" evidence="2">
    <location>
        <begin position="25"/>
        <end position="175"/>
    </location>
</feature>
<gene>
    <name evidence="3" type="ORF">CORC01_01903</name>
</gene>
<dbReference type="PROSITE" id="PS51391">
    <property type="entry name" value="CID"/>
    <property type="match status" value="1"/>
</dbReference>
<feature type="compositionally biased region" description="Pro residues" evidence="1">
    <location>
        <begin position="497"/>
        <end position="547"/>
    </location>
</feature>
<keyword evidence="4" id="KW-1185">Reference proteome</keyword>
<feature type="compositionally biased region" description="Basic residues" evidence="1">
    <location>
        <begin position="398"/>
        <end position="412"/>
    </location>
</feature>
<evidence type="ECO:0000313" key="4">
    <source>
        <dbReference type="Proteomes" id="UP000176998"/>
    </source>
</evidence>
<accession>A0A1G4BMW0</accession>
<dbReference type="Gene3D" id="1.25.40.90">
    <property type="match status" value="1"/>
</dbReference>
<feature type="region of interest" description="Disordered" evidence="1">
    <location>
        <begin position="174"/>
        <end position="199"/>
    </location>
</feature>
<dbReference type="InterPro" id="IPR008942">
    <property type="entry name" value="ENTH_VHS"/>
</dbReference>
<dbReference type="Proteomes" id="UP000176998">
    <property type="component" value="Unassembled WGS sequence"/>
</dbReference>
<organism evidence="3 4">
    <name type="scientific">Colletotrichum orchidophilum</name>
    <dbReference type="NCBI Taxonomy" id="1209926"/>
    <lineage>
        <taxon>Eukaryota</taxon>
        <taxon>Fungi</taxon>
        <taxon>Dikarya</taxon>
        <taxon>Ascomycota</taxon>
        <taxon>Pezizomycotina</taxon>
        <taxon>Sordariomycetes</taxon>
        <taxon>Hypocreomycetidae</taxon>
        <taxon>Glomerellales</taxon>
        <taxon>Glomerellaceae</taxon>
        <taxon>Colletotrichum</taxon>
    </lineage>
</organism>
<reference evidence="3 4" key="1">
    <citation type="submission" date="2016-09" db="EMBL/GenBank/DDBJ databases">
        <authorList>
            <person name="Capua I."/>
            <person name="De Benedictis P."/>
            <person name="Joannis T."/>
            <person name="Lombin L.H."/>
            <person name="Cattoli G."/>
        </authorList>
    </citation>
    <scope>NUCLEOTIDE SEQUENCE [LARGE SCALE GENOMIC DNA]</scope>
    <source>
        <strain evidence="3 4">IMI 309357</strain>
    </source>
</reference>